<evidence type="ECO:0008006" key="6">
    <source>
        <dbReference type="Google" id="ProtNLM"/>
    </source>
</evidence>
<sequence>MACAYSPSGHLIASGGLDNICTIYDLRRRQSVVQVPIARELIGHSAYVSSCRFRSDSEMLTGSGDATCALWDITTEQRTRQFAGHAGDVTSLALAPNNPHVFVSGSCDTRVFVWDVRTAQPAQMFVGHARDVNSVDFFPDGSAVASGSDDATCRLFDLRANRELAVYSHGTDHAGVTSVAFSKSGRVLVSASEDNHAQLWDTLRSERIGLLQGHDARIASVRVSPAGNAVATGGWDAKVLVWGI</sequence>
<dbReference type="PRINTS" id="PR00320">
    <property type="entry name" value="GPROTEINBRPT"/>
</dbReference>
<dbReference type="AlphaFoldDB" id="A0AAF0ISW4"/>
<feature type="repeat" description="WD" evidence="3">
    <location>
        <begin position="176"/>
        <end position="210"/>
    </location>
</feature>
<dbReference type="Pfam" id="PF25391">
    <property type="entry name" value="WD40_Gbeta"/>
    <property type="match status" value="1"/>
</dbReference>
<dbReference type="PROSITE" id="PS00678">
    <property type="entry name" value="WD_REPEATS_1"/>
    <property type="match status" value="1"/>
</dbReference>
<dbReference type="InterPro" id="IPR016346">
    <property type="entry name" value="G-protein_beta_1-5"/>
</dbReference>
<dbReference type="CDD" id="cd00200">
    <property type="entry name" value="WD40"/>
    <property type="match status" value="1"/>
</dbReference>
<dbReference type="SMART" id="SM00320">
    <property type="entry name" value="WD40"/>
    <property type="match status" value="5"/>
</dbReference>
<dbReference type="Gene3D" id="2.130.10.10">
    <property type="entry name" value="YVTN repeat-like/Quinoprotein amine dehydrogenase"/>
    <property type="match status" value="1"/>
</dbReference>
<name>A0AAF0ISW4_9BASI</name>
<feature type="repeat" description="WD" evidence="3">
    <location>
        <begin position="125"/>
        <end position="166"/>
    </location>
</feature>
<feature type="repeat" description="WD" evidence="3">
    <location>
        <begin position="1"/>
        <end position="34"/>
    </location>
</feature>
<evidence type="ECO:0000313" key="4">
    <source>
        <dbReference type="EMBL" id="WFD02628.1"/>
    </source>
</evidence>
<dbReference type="InterPro" id="IPR015943">
    <property type="entry name" value="WD40/YVTN_repeat-like_dom_sf"/>
</dbReference>
<dbReference type="GO" id="GO:0007165">
    <property type="term" value="P:signal transduction"/>
    <property type="evidence" value="ECO:0007669"/>
    <property type="project" value="InterPro"/>
</dbReference>
<dbReference type="PROSITE" id="PS50294">
    <property type="entry name" value="WD_REPEATS_REGION"/>
    <property type="match status" value="5"/>
</dbReference>
<feature type="repeat" description="WD" evidence="3">
    <location>
        <begin position="82"/>
        <end position="124"/>
    </location>
</feature>
<dbReference type="PROSITE" id="PS50082">
    <property type="entry name" value="WD_REPEATS_2"/>
    <property type="match status" value="6"/>
</dbReference>
<feature type="repeat" description="WD" evidence="3">
    <location>
        <begin position="211"/>
        <end position="244"/>
    </location>
</feature>
<keyword evidence="1 3" id="KW-0853">WD repeat</keyword>
<dbReference type="InterPro" id="IPR001680">
    <property type="entry name" value="WD40_rpt"/>
</dbReference>
<organism evidence="4 5">
    <name type="scientific">Malassezia obtusa</name>
    <dbReference type="NCBI Taxonomy" id="76774"/>
    <lineage>
        <taxon>Eukaryota</taxon>
        <taxon>Fungi</taxon>
        <taxon>Dikarya</taxon>
        <taxon>Basidiomycota</taxon>
        <taxon>Ustilaginomycotina</taxon>
        <taxon>Malasseziomycetes</taxon>
        <taxon>Malasseziales</taxon>
        <taxon>Malasseziaceae</taxon>
        <taxon>Malassezia</taxon>
    </lineage>
</organism>
<evidence type="ECO:0000313" key="5">
    <source>
        <dbReference type="Proteomes" id="UP001214603"/>
    </source>
</evidence>
<dbReference type="EMBL" id="CP119935">
    <property type="protein sequence ID" value="WFD02628.1"/>
    <property type="molecule type" value="Genomic_DNA"/>
</dbReference>
<dbReference type="PANTHER" id="PTHR19850">
    <property type="entry name" value="GUANINE NUCLEOTIDE-BINDING PROTEIN BETA G PROTEIN BETA"/>
    <property type="match status" value="1"/>
</dbReference>
<dbReference type="InterPro" id="IPR020472">
    <property type="entry name" value="WD40_PAC1"/>
</dbReference>
<dbReference type="SUPFAM" id="SSF50978">
    <property type="entry name" value="WD40 repeat-like"/>
    <property type="match status" value="1"/>
</dbReference>
<feature type="repeat" description="WD" evidence="3">
    <location>
        <begin position="41"/>
        <end position="81"/>
    </location>
</feature>
<protein>
    <recommendedName>
        <fullName evidence="6">Guanine nucleotide-binding protein subunit beta</fullName>
    </recommendedName>
</protein>
<keyword evidence="2" id="KW-0677">Repeat</keyword>
<dbReference type="Proteomes" id="UP001214603">
    <property type="component" value="Chromosome 2"/>
</dbReference>
<accession>A0AAF0ISW4</accession>
<proteinExistence type="predicted"/>
<dbReference type="InterPro" id="IPR019775">
    <property type="entry name" value="WD40_repeat_CS"/>
</dbReference>
<evidence type="ECO:0000256" key="1">
    <source>
        <dbReference type="ARBA" id="ARBA00022574"/>
    </source>
</evidence>
<evidence type="ECO:0000256" key="2">
    <source>
        <dbReference type="ARBA" id="ARBA00022737"/>
    </source>
</evidence>
<dbReference type="InterPro" id="IPR036322">
    <property type="entry name" value="WD40_repeat_dom_sf"/>
</dbReference>
<evidence type="ECO:0000256" key="3">
    <source>
        <dbReference type="PROSITE-ProRule" id="PRU00221"/>
    </source>
</evidence>
<keyword evidence="5" id="KW-1185">Reference proteome</keyword>
<reference evidence="4" key="1">
    <citation type="submission" date="2023-03" db="EMBL/GenBank/DDBJ databases">
        <title>Mating type loci evolution in Malassezia.</title>
        <authorList>
            <person name="Coelho M.A."/>
        </authorList>
    </citation>
    <scope>NUCLEOTIDE SEQUENCE</scope>
    <source>
        <strain evidence="4">CBS 7876</strain>
    </source>
</reference>
<gene>
    <name evidence="4" type="ORF">MOBT1_001309</name>
</gene>